<keyword evidence="3" id="KW-1185">Reference proteome</keyword>
<evidence type="ECO:0000256" key="1">
    <source>
        <dbReference type="SAM" id="MobiDB-lite"/>
    </source>
</evidence>
<dbReference type="EMBL" id="BNDX01000008">
    <property type="protein sequence ID" value="GHI30432.1"/>
    <property type="molecule type" value="Genomic_DNA"/>
</dbReference>
<proteinExistence type="predicted"/>
<dbReference type="Proteomes" id="UP001052655">
    <property type="component" value="Unassembled WGS sequence"/>
</dbReference>
<reference evidence="2" key="1">
    <citation type="submission" date="2024-05" db="EMBL/GenBank/DDBJ databases">
        <title>Whole genome shotgun sequence of Streptomyces daghestanicus NBRC 12762.</title>
        <authorList>
            <person name="Komaki H."/>
            <person name="Tamura T."/>
        </authorList>
    </citation>
    <scope>NUCLEOTIDE SEQUENCE</scope>
    <source>
        <strain evidence="2">NBRC 12762</strain>
    </source>
</reference>
<protein>
    <submittedName>
        <fullName evidence="2">Uncharacterized protein</fullName>
    </submittedName>
</protein>
<accession>A0ABQ3PZH5</accession>
<feature type="region of interest" description="Disordered" evidence="1">
    <location>
        <begin position="23"/>
        <end position="93"/>
    </location>
</feature>
<comment type="caution">
    <text evidence="2">The sequence shown here is derived from an EMBL/GenBank/DDBJ whole genome shotgun (WGS) entry which is preliminary data.</text>
</comment>
<sequence length="93" mass="9889">MRVAAAALLPEERGGGRVCPARARGTATAVRPARARRSTAEDDLADHRAGLRQPYGFGDLGERDVRGDLGAQFTGGEEGEERARRKPPAVSGY</sequence>
<evidence type="ECO:0000313" key="2">
    <source>
        <dbReference type="EMBL" id="GHI30432.1"/>
    </source>
</evidence>
<evidence type="ECO:0000313" key="3">
    <source>
        <dbReference type="Proteomes" id="UP001052655"/>
    </source>
</evidence>
<name>A0ABQ3PZH5_9ACTN</name>
<gene>
    <name evidence="2" type="ORF">Sdagh_21620</name>
</gene>
<feature type="compositionally biased region" description="Low complexity" evidence="1">
    <location>
        <begin position="23"/>
        <end position="32"/>
    </location>
</feature>
<organism evidence="2 3">
    <name type="scientific">Streptomyces daghestanicus</name>
    <dbReference type="NCBI Taxonomy" id="66885"/>
    <lineage>
        <taxon>Bacteria</taxon>
        <taxon>Bacillati</taxon>
        <taxon>Actinomycetota</taxon>
        <taxon>Actinomycetes</taxon>
        <taxon>Kitasatosporales</taxon>
        <taxon>Streptomycetaceae</taxon>
        <taxon>Streptomyces</taxon>
    </lineage>
</organism>